<comment type="caution">
    <text evidence="1">The sequence shown here is derived from an EMBL/GenBank/DDBJ whole genome shotgun (WGS) entry which is preliminary data.</text>
</comment>
<proteinExistence type="predicted"/>
<evidence type="ECO:0000313" key="2">
    <source>
        <dbReference type="Proteomes" id="UP001233172"/>
    </source>
</evidence>
<protein>
    <submittedName>
        <fullName evidence="1">Uncharacterized protein</fullName>
    </submittedName>
</protein>
<name>A0AAD8C3L1_BIOPF</name>
<reference evidence="1" key="1">
    <citation type="journal article" date="2023" name="PLoS Negl. Trop. Dis.">
        <title>A genome sequence for Biomphalaria pfeifferi, the major vector snail for the human-infecting parasite Schistosoma mansoni.</title>
        <authorList>
            <person name="Bu L."/>
            <person name="Lu L."/>
            <person name="Laidemitt M.R."/>
            <person name="Zhang S.M."/>
            <person name="Mutuku M."/>
            <person name="Mkoji G."/>
            <person name="Steinauer M."/>
            <person name="Loker E.S."/>
        </authorList>
    </citation>
    <scope>NUCLEOTIDE SEQUENCE</scope>
    <source>
        <strain evidence="1">KasaAsao</strain>
    </source>
</reference>
<evidence type="ECO:0000313" key="1">
    <source>
        <dbReference type="EMBL" id="KAK0065862.1"/>
    </source>
</evidence>
<dbReference type="EMBL" id="JASAOG010000012">
    <property type="protein sequence ID" value="KAK0065862.1"/>
    <property type="molecule type" value="Genomic_DNA"/>
</dbReference>
<accession>A0AAD8C3L1</accession>
<organism evidence="1 2">
    <name type="scientific">Biomphalaria pfeifferi</name>
    <name type="common">Bloodfluke planorb</name>
    <name type="synonym">Freshwater snail</name>
    <dbReference type="NCBI Taxonomy" id="112525"/>
    <lineage>
        <taxon>Eukaryota</taxon>
        <taxon>Metazoa</taxon>
        <taxon>Spiralia</taxon>
        <taxon>Lophotrochozoa</taxon>
        <taxon>Mollusca</taxon>
        <taxon>Gastropoda</taxon>
        <taxon>Heterobranchia</taxon>
        <taxon>Euthyneura</taxon>
        <taxon>Panpulmonata</taxon>
        <taxon>Hygrophila</taxon>
        <taxon>Lymnaeoidea</taxon>
        <taxon>Planorbidae</taxon>
        <taxon>Biomphalaria</taxon>
    </lineage>
</organism>
<dbReference type="AlphaFoldDB" id="A0AAD8C3L1"/>
<dbReference type="Proteomes" id="UP001233172">
    <property type="component" value="Unassembled WGS sequence"/>
</dbReference>
<reference evidence="1" key="2">
    <citation type="submission" date="2023-04" db="EMBL/GenBank/DDBJ databases">
        <authorList>
            <person name="Bu L."/>
            <person name="Lu L."/>
            <person name="Laidemitt M.R."/>
            <person name="Zhang S.M."/>
            <person name="Mutuku M."/>
            <person name="Mkoji G."/>
            <person name="Steinauer M."/>
            <person name="Loker E.S."/>
        </authorList>
    </citation>
    <scope>NUCLEOTIDE SEQUENCE</scope>
    <source>
        <strain evidence="1">KasaAsao</strain>
        <tissue evidence="1">Whole Snail</tissue>
    </source>
</reference>
<gene>
    <name evidence="1" type="ORF">Bpfe_004659</name>
</gene>
<sequence>MLEVPHRNPLLEVPARSPLLEVPARNPLLEVPARNPLLGALEIRCFKSLAILWQDIWQSTMFCKNKAGNDNLLHKMMWKEK</sequence>
<keyword evidence="2" id="KW-1185">Reference proteome</keyword>